<feature type="region of interest" description="Disordered" evidence="1">
    <location>
        <begin position="24"/>
        <end position="54"/>
    </location>
</feature>
<dbReference type="Proteomes" id="UP000772434">
    <property type="component" value="Unassembled WGS sequence"/>
</dbReference>
<evidence type="ECO:0000256" key="1">
    <source>
        <dbReference type="SAM" id="MobiDB-lite"/>
    </source>
</evidence>
<dbReference type="AlphaFoldDB" id="A0A9P5PVS6"/>
<evidence type="ECO:0000313" key="4">
    <source>
        <dbReference type="Proteomes" id="UP000772434"/>
    </source>
</evidence>
<organism evidence="3 4">
    <name type="scientific">Rhodocollybia butyracea</name>
    <dbReference type="NCBI Taxonomy" id="206335"/>
    <lineage>
        <taxon>Eukaryota</taxon>
        <taxon>Fungi</taxon>
        <taxon>Dikarya</taxon>
        <taxon>Basidiomycota</taxon>
        <taxon>Agaricomycotina</taxon>
        <taxon>Agaricomycetes</taxon>
        <taxon>Agaricomycetidae</taxon>
        <taxon>Agaricales</taxon>
        <taxon>Marasmiineae</taxon>
        <taxon>Omphalotaceae</taxon>
        <taxon>Rhodocollybia</taxon>
    </lineage>
</organism>
<accession>A0A9P5PVS6</accession>
<reference evidence="3" key="1">
    <citation type="submission" date="2020-11" db="EMBL/GenBank/DDBJ databases">
        <authorList>
            <consortium name="DOE Joint Genome Institute"/>
            <person name="Ahrendt S."/>
            <person name="Riley R."/>
            <person name="Andreopoulos W."/>
            <person name="Labutti K."/>
            <person name="Pangilinan J."/>
            <person name="Ruiz-Duenas F.J."/>
            <person name="Barrasa J.M."/>
            <person name="Sanchez-Garcia M."/>
            <person name="Camarero S."/>
            <person name="Miyauchi S."/>
            <person name="Serrano A."/>
            <person name="Linde D."/>
            <person name="Babiker R."/>
            <person name="Drula E."/>
            <person name="Ayuso-Fernandez I."/>
            <person name="Pacheco R."/>
            <person name="Padilla G."/>
            <person name="Ferreira P."/>
            <person name="Barriuso J."/>
            <person name="Kellner H."/>
            <person name="Castanera R."/>
            <person name="Alfaro M."/>
            <person name="Ramirez L."/>
            <person name="Pisabarro A.G."/>
            <person name="Kuo A."/>
            <person name="Tritt A."/>
            <person name="Lipzen A."/>
            <person name="He G."/>
            <person name="Yan M."/>
            <person name="Ng V."/>
            <person name="Cullen D."/>
            <person name="Martin F."/>
            <person name="Rosso M.-N."/>
            <person name="Henrissat B."/>
            <person name="Hibbett D."/>
            <person name="Martinez A.T."/>
            <person name="Grigoriev I.V."/>
        </authorList>
    </citation>
    <scope>NUCLEOTIDE SEQUENCE</scope>
    <source>
        <strain evidence="3">AH 40177</strain>
    </source>
</reference>
<protein>
    <submittedName>
        <fullName evidence="3">Uncharacterized protein</fullName>
    </submittedName>
</protein>
<feature type="chain" id="PRO_5040350836" evidence="2">
    <location>
        <begin position="23"/>
        <end position="267"/>
    </location>
</feature>
<dbReference type="OrthoDB" id="4584900at2759"/>
<proteinExistence type="predicted"/>
<gene>
    <name evidence="3" type="ORF">BDP27DRAFT_1417219</name>
</gene>
<dbReference type="EMBL" id="JADNRY010000018">
    <property type="protein sequence ID" value="KAF9073401.1"/>
    <property type="molecule type" value="Genomic_DNA"/>
</dbReference>
<evidence type="ECO:0000313" key="3">
    <source>
        <dbReference type="EMBL" id="KAF9073401.1"/>
    </source>
</evidence>
<keyword evidence="4" id="KW-1185">Reference proteome</keyword>
<evidence type="ECO:0000256" key="2">
    <source>
        <dbReference type="SAM" id="SignalP"/>
    </source>
</evidence>
<sequence>MLLTNFLFAIFFLALRVVSSSATDLSSTPKSLPIPFGPQPTRAQTRRQHPVHPARSNRITIPQQVSPNLTNARRLAHGFPLKAPHRRRTHTGPYRATPSATPGSYSIQWGCIDIFSISTGVHLGCIAKSYNDNGAAVLTTIEELCLIVRLDHSIEGVIELITGNIPDKSVRYPFLGISSIAPVSVVDIQDADSSLVFTSVPHTSYPRTVPTTLRMRLDMIARQYKARLIFYKNTDAFRPVWDGDALCITNDENAFRQSGVAMVFNKR</sequence>
<keyword evidence="2" id="KW-0732">Signal</keyword>
<feature type="signal peptide" evidence="2">
    <location>
        <begin position="1"/>
        <end position="22"/>
    </location>
</feature>
<comment type="caution">
    <text evidence="3">The sequence shown here is derived from an EMBL/GenBank/DDBJ whole genome shotgun (WGS) entry which is preliminary data.</text>
</comment>
<name>A0A9P5PVS6_9AGAR</name>